<organism evidence="3 4">
    <name type="scientific">Amycolatopsis nalaikhensis</name>
    <dbReference type="NCBI Taxonomy" id="715472"/>
    <lineage>
        <taxon>Bacteria</taxon>
        <taxon>Bacillati</taxon>
        <taxon>Actinomycetota</taxon>
        <taxon>Actinomycetes</taxon>
        <taxon>Pseudonocardiales</taxon>
        <taxon>Pseudonocardiaceae</taxon>
        <taxon>Amycolatopsis</taxon>
    </lineage>
</organism>
<sequence length="284" mass="31118">MDTIDKTRLGRYGIWTFDFEDQPASLIRDSAQELDERGWPALWIPETEKREALTHAGFLLSATERITVLNGIAQIWAREARWTRAAALLLADAYPGRHVLGLGFGGGKPGAKPLQAMNDYLDALDGAPIPRLLAAYGPKMLELARDRSAGAHTYHVTPEHTAQAREILGDGPFLGVEHAVLFETDATKAREIARAHLHRYLTSKYNVAKYLRLGYTEADIDGGRGSDRLIDDLVFWGDLDTITGKLAAHVDAGADHVGVQVIGVEPGTSAMPHWRRLADALLPA</sequence>
<dbReference type="InterPro" id="IPR036661">
    <property type="entry name" value="Luciferase-like_sf"/>
</dbReference>
<dbReference type="PANTHER" id="PTHR43244:SF1">
    <property type="entry name" value="5,10-METHYLENETETRAHYDROMETHANOPTERIN REDUCTASE"/>
    <property type="match status" value="1"/>
</dbReference>
<dbReference type="Pfam" id="PF00296">
    <property type="entry name" value="Bac_luciferase"/>
    <property type="match status" value="1"/>
</dbReference>
<accession>A0ABY8XGV5</accession>
<keyword evidence="1" id="KW-0560">Oxidoreductase</keyword>
<dbReference type="PANTHER" id="PTHR43244">
    <property type="match status" value="1"/>
</dbReference>
<evidence type="ECO:0000259" key="2">
    <source>
        <dbReference type="Pfam" id="PF00296"/>
    </source>
</evidence>
<dbReference type="Proteomes" id="UP001227101">
    <property type="component" value="Chromosome"/>
</dbReference>
<gene>
    <name evidence="3" type="ORF">QP939_39425</name>
</gene>
<reference evidence="3 4" key="1">
    <citation type="submission" date="2023-06" db="EMBL/GenBank/DDBJ databases">
        <authorList>
            <person name="Oyuntsetseg B."/>
            <person name="Kim S.B."/>
        </authorList>
    </citation>
    <scope>NUCLEOTIDE SEQUENCE [LARGE SCALE GENOMIC DNA]</scope>
    <source>
        <strain evidence="3 4">2-2</strain>
    </source>
</reference>
<dbReference type="InterPro" id="IPR011251">
    <property type="entry name" value="Luciferase-like_dom"/>
</dbReference>
<proteinExistence type="predicted"/>
<dbReference type="NCBIfam" id="TIGR03620">
    <property type="entry name" value="F420_MSMEG_4141"/>
    <property type="match status" value="1"/>
</dbReference>
<dbReference type="Gene3D" id="3.20.20.30">
    <property type="entry name" value="Luciferase-like domain"/>
    <property type="match status" value="2"/>
</dbReference>
<protein>
    <submittedName>
        <fullName evidence="3">TIGR03620 family F420-dependent LLM class oxidoreductase</fullName>
    </submittedName>
</protein>
<dbReference type="InterPro" id="IPR050564">
    <property type="entry name" value="F420-G6PD/mer"/>
</dbReference>
<feature type="domain" description="Luciferase-like" evidence="2">
    <location>
        <begin position="23"/>
        <end position="110"/>
    </location>
</feature>
<dbReference type="EMBL" id="CP127173">
    <property type="protein sequence ID" value="WIV54855.1"/>
    <property type="molecule type" value="Genomic_DNA"/>
</dbReference>
<evidence type="ECO:0000256" key="1">
    <source>
        <dbReference type="ARBA" id="ARBA00023002"/>
    </source>
</evidence>
<dbReference type="RefSeq" id="WP_285451607.1">
    <property type="nucleotide sequence ID" value="NZ_CP127173.1"/>
</dbReference>
<evidence type="ECO:0000313" key="4">
    <source>
        <dbReference type="Proteomes" id="UP001227101"/>
    </source>
</evidence>
<dbReference type="SUPFAM" id="SSF51679">
    <property type="entry name" value="Bacterial luciferase-like"/>
    <property type="match status" value="1"/>
</dbReference>
<dbReference type="InterPro" id="IPR019922">
    <property type="entry name" value="Lucif-like_OxRdatse_MSMEG_4141"/>
</dbReference>
<name>A0ABY8XGV5_9PSEU</name>
<keyword evidence="4" id="KW-1185">Reference proteome</keyword>
<evidence type="ECO:0000313" key="3">
    <source>
        <dbReference type="EMBL" id="WIV54855.1"/>
    </source>
</evidence>